<organism evidence="2 3">
    <name type="scientific">Polarella glacialis</name>
    <name type="common">Dinoflagellate</name>
    <dbReference type="NCBI Taxonomy" id="89957"/>
    <lineage>
        <taxon>Eukaryota</taxon>
        <taxon>Sar</taxon>
        <taxon>Alveolata</taxon>
        <taxon>Dinophyceae</taxon>
        <taxon>Suessiales</taxon>
        <taxon>Suessiaceae</taxon>
        <taxon>Polarella</taxon>
    </lineage>
</organism>
<dbReference type="OrthoDB" id="448911at2759"/>
<feature type="compositionally biased region" description="Low complexity" evidence="1">
    <location>
        <begin position="82"/>
        <end position="97"/>
    </location>
</feature>
<evidence type="ECO:0000313" key="3">
    <source>
        <dbReference type="Proteomes" id="UP000654075"/>
    </source>
</evidence>
<dbReference type="AlphaFoldDB" id="A0A813DK93"/>
<evidence type="ECO:0000256" key="1">
    <source>
        <dbReference type="SAM" id="MobiDB-lite"/>
    </source>
</evidence>
<proteinExistence type="predicted"/>
<reference evidence="2" key="1">
    <citation type="submission" date="2021-02" db="EMBL/GenBank/DDBJ databases">
        <authorList>
            <person name="Dougan E. K."/>
            <person name="Rhodes N."/>
            <person name="Thang M."/>
            <person name="Chan C."/>
        </authorList>
    </citation>
    <scope>NUCLEOTIDE SEQUENCE</scope>
</reference>
<keyword evidence="3" id="KW-1185">Reference proteome</keyword>
<evidence type="ECO:0000313" key="2">
    <source>
        <dbReference type="EMBL" id="CAE8589445.1"/>
    </source>
</evidence>
<accession>A0A813DK93</accession>
<feature type="non-terminal residue" evidence="2">
    <location>
        <position position="1"/>
    </location>
</feature>
<gene>
    <name evidence="2" type="ORF">PGLA1383_LOCUS8206</name>
</gene>
<dbReference type="EMBL" id="CAJNNV010003699">
    <property type="protein sequence ID" value="CAE8589445.1"/>
    <property type="molecule type" value="Genomic_DNA"/>
</dbReference>
<dbReference type="Proteomes" id="UP000654075">
    <property type="component" value="Unassembled WGS sequence"/>
</dbReference>
<comment type="caution">
    <text evidence="2">The sequence shown here is derived from an EMBL/GenBank/DDBJ whole genome shotgun (WGS) entry which is preliminary data.</text>
</comment>
<sequence length="173" mass="18110">EHASQLFDGGTTAHMDDFVRRLSSSGVIKGGRQWTPHISDSELAQEAGLNVALPSPSTATLEELCGGSVAFGDDAGGQGRTLRLSPSRLQLSQSPSRGPGTMSRGVSPCPVTPRALDADSSPGGPESPPEEPGVDLSEPLERYKFLVEVGKDIHELSVGYPGMGLAFWVNSPV</sequence>
<feature type="region of interest" description="Disordered" evidence="1">
    <location>
        <begin position="70"/>
        <end position="138"/>
    </location>
</feature>
<protein>
    <submittedName>
        <fullName evidence="2">Uncharacterized protein</fullName>
    </submittedName>
</protein>
<name>A0A813DK93_POLGL</name>